<feature type="transmembrane region" description="Helical" evidence="8">
    <location>
        <begin position="299"/>
        <end position="329"/>
    </location>
</feature>
<evidence type="ECO:0000256" key="2">
    <source>
        <dbReference type="ARBA" id="ARBA00005745"/>
    </source>
</evidence>
<reference evidence="10 11" key="1">
    <citation type="submission" date="2012-11" db="EMBL/GenBank/DDBJ databases">
        <title>Whole genome sequence of Acidisphaera rubrifaciens HS-AP3.</title>
        <authorList>
            <person name="Azuma Y."/>
            <person name="Higashiura N."/>
            <person name="Hirakawa H."/>
            <person name="Matsushita K."/>
        </authorList>
    </citation>
    <scope>NUCLEOTIDE SEQUENCE [LARGE SCALE GENOMIC DNA]</scope>
    <source>
        <strain evidence="10 11">HS-AP3</strain>
    </source>
</reference>
<comment type="similarity">
    <text evidence="2">Belongs to the GSP F family.</text>
</comment>
<evidence type="ECO:0000256" key="7">
    <source>
        <dbReference type="ARBA" id="ARBA00023136"/>
    </source>
</evidence>
<keyword evidence="6 8" id="KW-1133">Transmembrane helix</keyword>
<dbReference type="FunFam" id="1.20.81.30:FF:000001">
    <property type="entry name" value="Type II secretion system protein F"/>
    <property type="match status" value="1"/>
</dbReference>
<evidence type="ECO:0000313" key="10">
    <source>
        <dbReference type="EMBL" id="GAN78230.1"/>
    </source>
</evidence>
<dbReference type="GO" id="GO:0015628">
    <property type="term" value="P:protein secretion by the type II secretion system"/>
    <property type="evidence" value="ECO:0007669"/>
    <property type="project" value="TreeGrafter"/>
</dbReference>
<protein>
    <submittedName>
        <fullName evidence="10">Secretion system type II protein F</fullName>
    </submittedName>
</protein>
<keyword evidence="7 8" id="KW-0472">Membrane</keyword>
<gene>
    <name evidence="10" type="ORF">Asru_0692_02</name>
</gene>
<accession>A0A0D6P8Y8</accession>
<keyword evidence="5 8" id="KW-0812">Transmembrane</keyword>
<feature type="transmembrane region" description="Helical" evidence="8">
    <location>
        <begin position="154"/>
        <end position="172"/>
    </location>
</feature>
<dbReference type="EMBL" id="BANB01000691">
    <property type="protein sequence ID" value="GAN78230.1"/>
    <property type="molecule type" value="Genomic_DNA"/>
</dbReference>
<evidence type="ECO:0000256" key="4">
    <source>
        <dbReference type="ARBA" id="ARBA00022519"/>
    </source>
</evidence>
<evidence type="ECO:0000256" key="1">
    <source>
        <dbReference type="ARBA" id="ARBA00004429"/>
    </source>
</evidence>
<organism evidence="10 11">
    <name type="scientific">Acidisphaera rubrifaciens HS-AP3</name>
    <dbReference type="NCBI Taxonomy" id="1231350"/>
    <lineage>
        <taxon>Bacteria</taxon>
        <taxon>Pseudomonadati</taxon>
        <taxon>Pseudomonadota</taxon>
        <taxon>Alphaproteobacteria</taxon>
        <taxon>Acetobacterales</taxon>
        <taxon>Acetobacteraceae</taxon>
        <taxon>Acidisphaera</taxon>
    </lineage>
</organism>
<comment type="subcellular location">
    <subcellularLocation>
        <location evidence="1">Cell inner membrane</location>
        <topology evidence="1">Multi-pass membrane protein</topology>
    </subcellularLocation>
</comment>
<keyword evidence="4" id="KW-0997">Cell inner membrane</keyword>
<dbReference type="PANTHER" id="PTHR30012:SF7">
    <property type="entry name" value="PROTEIN TRANSPORT PROTEIN HOFC HOMOLOG"/>
    <property type="match status" value="1"/>
</dbReference>
<keyword evidence="3" id="KW-1003">Cell membrane</keyword>
<evidence type="ECO:0000259" key="9">
    <source>
        <dbReference type="Pfam" id="PF00482"/>
    </source>
</evidence>
<dbReference type="Proteomes" id="UP000032680">
    <property type="component" value="Unassembled WGS sequence"/>
</dbReference>
<dbReference type="PRINTS" id="PR00812">
    <property type="entry name" value="BCTERIALGSPF"/>
</dbReference>
<evidence type="ECO:0000256" key="5">
    <source>
        <dbReference type="ARBA" id="ARBA00022692"/>
    </source>
</evidence>
<name>A0A0D6P8Y8_9PROT</name>
<dbReference type="InterPro" id="IPR003004">
    <property type="entry name" value="GspF/PilC"/>
</dbReference>
<evidence type="ECO:0000256" key="8">
    <source>
        <dbReference type="SAM" id="Phobius"/>
    </source>
</evidence>
<sequence>MQQLTRLLAASLPVDRALEILTTLLDDRRARRIVQRLLERVRDGASLADAMAADDQAFPKVCVSMVRAGEEGGALRAVLVRVGEFLVRSETIRQKVVSAMIYPAVLMVVAAGAIALILTFVLPQFELMFQDAGASLPVSTRLVMAASRFLRNDWWIILLGGAIAVVVFQRVMQRPAAQALRDRAVLRVPVLRGLVTRYEVSRFSRSLGVLLMNGVPASRALALAGATVGSRVFADAIETLALRFKEGEGLATALEQAGCFPNLAIQLVQIGEETGRLQDMLQEIADIYDQEVERALERLLALLVPAITILMGLIVALIVASVMTAMVSINGLVK</sequence>
<feature type="transmembrane region" description="Helical" evidence="8">
    <location>
        <begin position="101"/>
        <end position="122"/>
    </location>
</feature>
<feature type="domain" description="Type II secretion system protein GspF" evidence="9">
    <location>
        <begin position="2"/>
        <end position="123"/>
    </location>
</feature>
<comment type="caution">
    <text evidence="10">The sequence shown here is derived from an EMBL/GenBank/DDBJ whole genome shotgun (WGS) entry which is preliminary data.</text>
</comment>
<evidence type="ECO:0000256" key="3">
    <source>
        <dbReference type="ARBA" id="ARBA00022475"/>
    </source>
</evidence>
<dbReference type="AlphaFoldDB" id="A0A0D6P8Y8"/>
<dbReference type="PANTHER" id="PTHR30012">
    <property type="entry name" value="GENERAL SECRETION PATHWAY PROTEIN"/>
    <property type="match status" value="1"/>
</dbReference>
<evidence type="ECO:0000313" key="11">
    <source>
        <dbReference type="Proteomes" id="UP000032680"/>
    </source>
</evidence>
<keyword evidence="11" id="KW-1185">Reference proteome</keyword>
<evidence type="ECO:0000256" key="6">
    <source>
        <dbReference type="ARBA" id="ARBA00022989"/>
    </source>
</evidence>
<dbReference type="InterPro" id="IPR018076">
    <property type="entry name" value="T2SS_GspF_dom"/>
</dbReference>
<dbReference type="InterPro" id="IPR042094">
    <property type="entry name" value="T2SS_GspF_sf"/>
</dbReference>
<feature type="domain" description="Type II secretion system protein GspF" evidence="9">
    <location>
        <begin position="203"/>
        <end position="324"/>
    </location>
</feature>
<dbReference type="GO" id="GO:0005886">
    <property type="term" value="C:plasma membrane"/>
    <property type="evidence" value="ECO:0007669"/>
    <property type="project" value="UniProtKB-SubCell"/>
</dbReference>
<dbReference type="Pfam" id="PF00482">
    <property type="entry name" value="T2SSF"/>
    <property type="match status" value="2"/>
</dbReference>
<dbReference type="Gene3D" id="1.20.81.30">
    <property type="entry name" value="Type II secretion system (T2SS), domain F"/>
    <property type="match status" value="2"/>
</dbReference>
<proteinExistence type="inferred from homology"/>